<keyword evidence="3" id="KW-0808">Transferase</keyword>
<evidence type="ECO:0000313" key="6">
    <source>
        <dbReference type="EMBL" id="PYH90803.1"/>
    </source>
</evidence>
<dbReference type="PANTHER" id="PTHR46803:SF2">
    <property type="entry name" value="E3 UBIQUITIN-PROTEIN LIGASE CHIP"/>
    <property type="match status" value="1"/>
</dbReference>
<keyword evidence="7" id="KW-1185">Reference proteome</keyword>
<dbReference type="GO" id="GO:0043161">
    <property type="term" value="P:proteasome-mediated ubiquitin-dependent protein catabolic process"/>
    <property type="evidence" value="ECO:0007669"/>
    <property type="project" value="TreeGrafter"/>
</dbReference>
<dbReference type="EMBL" id="KZ825967">
    <property type="protein sequence ID" value="PYH90803.1"/>
    <property type="molecule type" value="Genomic_DNA"/>
</dbReference>
<organism evidence="6 7">
    <name type="scientific">Aspergillus ellipticus CBS 707.79</name>
    <dbReference type="NCBI Taxonomy" id="1448320"/>
    <lineage>
        <taxon>Eukaryota</taxon>
        <taxon>Fungi</taxon>
        <taxon>Dikarya</taxon>
        <taxon>Ascomycota</taxon>
        <taxon>Pezizomycotina</taxon>
        <taxon>Eurotiomycetes</taxon>
        <taxon>Eurotiomycetidae</taxon>
        <taxon>Eurotiales</taxon>
        <taxon>Aspergillaceae</taxon>
        <taxon>Aspergillus</taxon>
        <taxon>Aspergillus subgen. Circumdati</taxon>
    </lineage>
</organism>
<dbReference type="OrthoDB" id="629492at2759"/>
<proteinExistence type="predicted"/>
<dbReference type="GO" id="GO:0071218">
    <property type="term" value="P:cellular response to misfolded protein"/>
    <property type="evidence" value="ECO:0007669"/>
    <property type="project" value="TreeGrafter"/>
</dbReference>
<dbReference type="AlphaFoldDB" id="A0A319DHZ6"/>
<evidence type="ECO:0000256" key="4">
    <source>
        <dbReference type="ARBA" id="ARBA00022737"/>
    </source>
</evidence>
<protein>
    <recommendedName>
        <fullName evidence="2">RING-type E3 ubiquitin transferase</fullName>
        <ecNumber evidence="2">2.3.2.27</ecNumber>
    </recommendedName>
</protein>
<dbReference type="VEuPathDB" id="FungiDB:BO71DRAFT_412282"/>
<dbReference type="PANTHER" id="PTHR46803">
    <property type="entry name" value="E3 UBIQUITIN-PROTEIN LIGASE CHIP"/>
    <property type="match status" value="1"/>
</dbReference>
<dbReference type="EC" id="2.3.2.27" evidence="2"/>
<dbReference type="GO" id="GO:0000209">
    <property type="term" value="P:protein polyubiquitination"/>
    <property type="evidence" value="ECO:0007669"/>
    <property type="project" value="TreeGrafter"/>
</dbReference>
<dbReference type="GO" id="GO:0051087">
    <property type="term" value="F:protein-folding chaperone binding"/>
    <property type="evidence" value="ECO:0007669"/>
    <property type="project" value="TreeGrafter"/>
</dbReference>
<evidence type="ECO:0000256" key="2">
    <source>
        <dbReference type="ARBA" id="ARBA00012483"/>
    </source>
</evidence>
<dbReference type="Proteomes" id="UP000247810">
    <property type="component" value="Unassembled WGS sequence"/>
</dbReference>
<dbReference type="Gene3D" id="1.25.40.10">
    <property type="entry name" value="Tetratricopeptide repeat domain"/>
    <property type="match status" value="1"/>
</dbReference>
<sequence length="156" mass="17700">MSFELKEKGNQLFKEGDYSGAEEMYSQAILKTPTEPTFFTNRSLTRLRLHDHAGSAQDSRRALTLYGPKSPSSLKSSWYLSQALVALHRPQEAYEVAIDAYRLSLTTKNVQTENLSRMVLRAKQAIWAAKETMRLREMDEVLGRVEGLLEGEVEMG</sequence>
<dbReference type="InterPro" id="IPR011990">
    <property type="entry name" value="TPR-like_helical_dom_sf"/>
</dbReference>
<dbReference type="GO" id="GO:0061630">
    <property type="term" value="F:ubiquitin protein ligase activity"/>
    <property type="evidence" value="ECO:0007669"/>
    <property type="project" value="UniProtKB-EC"/>
</dbReference>
<keyword evidence="4" id="KW-0677">Repeat</keyword>
<reference evidence="6 7" key="1">
    <citation type="submission" date="2018-02" db="EMBL/GenBank/DDBJ databases">
        <title>The genomes of Aspergillus section Nigri reveals drivers in fungal speciation.</title>
        <authorList>
            <consortium name="DOE Joint Genome Institute"/>
            <person name="Vesth T.C."/>
            <person name="Nybo J."/>
            <person name="Theobald S."/>
            <person name="Brandl J."/>
            <person name="Frisvad J.C."/>
            <person name="Nielsen K.F."/>
            <person name="Lyhne E.K."/>
            <person name="Kogle M.E."/>
            <person name="Kuo A."/>
            <person name="Riley R."/>
            <person name="Clum A."/>
            <person name="Nolan M."/>
            <person name="Lipzen A."/>
            <person name="Salamov A."/>
            <person name="Henrissat B."/>
            <person name="Wiebenga A."/>
            <person name="De vries R.P."/>
            <person name="Grigoriev I.V."/>
            <person name="Mortensen U.H."/>
            <person name="Andersen M.R."/>
            <person name="Baker S.E."/>
        </authorList>
    </citation>
    <scope>NUCLEOTIDE SEQUENCE [LARGE SCALE GENOMIC DNA]</scope>
    <source>
        <strain evidence="6 7">CBS 707.79</strain>
    </source>
</reference>
<accession>A0A319DHZ6</accession>
<comment type="catalytic activity">
    <reaction evidence="1">
        <text>S-ubiquitinyl-[E2 ubiquitin-conjugating enzyme]-L-cysteine + [acceptor protein]-L-lysine = [E2 ubiquitin-conjugating enzyme]-L-cysteine + N(6)-ubiquitinyl-[acceptor protein]-L-lysine.</text>
        <dbReference type="EC" id="2.3.2.27"/>
    </reaction>
</comment>
<evidence type="ECO:0000256" key="3">
    <source>
        <dbReference type="ARBA" id="ARBA00022679"/>
    </source>
</evidence>
<feature type="non-terminal residue" evidence="6">
    <location>
        <position position="156"/>
    </location>
</feature>
<dbReference type="GO" id="GO:0005737">
    <property type="term" value="C:cytoplasm"/>
    <property type="evidence" value="ECO:0007669"/>
    <property type="project" value="TreeGrafter"/>
</dbReference>
<dbReference type="GO" id="GO:0006515">
    <property type="term" value="P:protein quality control for misfolded or incompletely synthesized proteins"/>
    <property type="evidence" value="ECO:0007669"/>
    <property type="project" value="TreeGrafter"/>
</dbReference>
<dbReference type="SUPFAM" id="SSF48452">
    <property type="entry name" value="TPR-like"/>
    <property type="match status" value="1"/>
</dbReference>
<name>A0A319DHZ6_9EURO</name>
<evidence type="ECO:0000256" key="1">
    <source>
        <dbReference type="ARBA" id="ARBA00000900"/>
    </source>
</evidence>
<evidence type="ECO:0000313" key="7">
    <source>
        <dbReference type="Proteomes" id="UP000247810"/>
    </source>
</evidence>
<keyword evidence="5" id="KW-0833">Ubl conjugation pathway</keyword>
<gene>
    <name evidence="6" type="ORF">BO71DRAFT_412282</name>
</gene>
<evidence type="ECO:0000256" key="5">
    <source>
        <dbReference type="ARBA" id="ARBA00022786"/>
    </source>
</evidence>
<dbReference type="STRING" id="1448320.A0A319DHZ6"/>
<dbReference type="GO" id="GO:0045862">
    <property type="term" value="P:positive regulation of proteolysis"/>
    <property type="evidence" value="ECO:0007669"/>
    <property type="project" value="TreeGrafter"/>
</dbReference>